<name>A0A0E9UF12_ANGAN</name>
<protein>
    <recommendedName>
        <fullName evidence="2">Reverse transcriptase domain-containing protein</fullName>
    </recommendedName>
</protein>
<dbReference type="SUPFAM" id="SSF56672">
    <property type="entry name" value="DNA/RNA polymerases"/>
    <property type="match status" value="1"/>
</dbReference>
<dbReference type="AlphaFoldDB" id="A0A0E9UF12"/>
<reference evidence="1" key="2">
    <citation type="journal article" date="2015" name="Fish Shellfish Immunol.">
        <title>Early steps in the European eel (Anguilla anguilla)-Vibrio vulnificus interaction in the gills: Role of the RtxA13 toxin.</title>
        <authorList>
            <person name="Callol A."/>
            <person name="Pajuelo D."/>
            <person name="Ebbesson L."/>
            <person name="Teles M."/>
            <person name="MacKenzie S."/>
            <person name="Amaro C."/>
        </authorList>
    </citation>
    <scope>NUCLEOTIDE SEQUENCE</scope>
</reference>
<dbReference type="InterPro" id="IPR043502">
    <property type="entry name" value="DNA/RNA_pol_sf"/>
</dbReference>
<organism evidence="1">
    <name type="scientific">Anguilla anguilla</name>
    <name type="common">European freshwater eel</name>
    <name type="synonym">Muraena anguilla</name>
    <dbReference type="NCBI Taxonomy" id="7936"/>
    <lineage>
        <taxon>Eukaryota</taxon>
        <taxon>Metazoa</taxon>
        <taxon>Chordata</taxon>
        <taxon>Craniata</taxon>
        <taxon>Vertebrata</taxon>
        <taxon>Euteleostomi</taxon>
        <taxon>Actinopterygii</taxon>
        <taxon>Neopterygii</taxon>
        <taxon>Teleostei</taxon>
        <taxon>Anguilliformes</taxon>
        <taxon>Anguillidae</taxon>
        <taxon>Anguilla</taxon>
    </lineage>
</organism>
<proteinExistence type="predicted"/>
<accession>A0A0E9UF12</accession>
<dbReference type="InterPro" id="IPR043128">
    <property type="entry name" value="Rev_trsase/Diguanyl_cyclase"/>
</dbReference>
<reference evidence="1" key="1">
    <citation type="submission" date="2014-11" db="EMBL/GenBank/DDBJ databases">
        <authorList>
            <person name="Amaro Gonzalez C."/>
        </authorList>
    </citation>
    <scope>NUCLEOTIDE SEQUENCE</scope>
</reference>
<dbReference type="EMBL" id="GBXM01044782">
    <property type="protein sequence ID" value="JAH63795.1"/>
    <property type="molecule type" value="Transcribed_RNA"/>
</dbReference>
<evidence type="ECO:0000313" key="1">
    <source>
        <dbReference type="EMBL" id="JAH63795.1"/>
    </source>
</evidence>
<dbReference type="Gene3D" id="3.30.70.270">
    <property type="match status" value="1"/>
</dbReference>
<sequence>MLNCFVFIYLDNILILSKNLSEQINHVRLILTHILKHQRNVCFTFPRSPF</sequence>
<dbReference type="EMBL" id="GBXM01040335">
    <property type="protein sequence ID" value="JAH68242.1"/>
    <property type="molecule type" value="Transcribed_RNA"/>
</dbReference>
<evidence type="ECO:0008006" key="2">
    <source>
        <dbReference type="Google" id="ProtNLM"/>
    </source>
</evidence>